<accession>A0A1G1WDQ2</accession>
<dbReference type="InterPro" id="IPR024654">
    <property type="entry name" value="Calcineurin-like_PHP_lpxH"/>
</dbReference>
<feature type="domain" description="Calcineurin-like phosphoesterase" evidence="2">
    <location>
        <begin position="47"/>
        <end position="114"/>
    </location>
</feature>
<dbReference type="Gene3D" id="3.60.21.10">
    <property type="match status" value="1"/>
</dbReference>
<dbReference type="STRING" id="1802595.A2134_00225"/>
<evidence type="ECO:0000313" key="3">
    <source>
        <dbReference type="EMBL" id="OGY25826.1"/>
    </source>
</evidence>
<sequence length="274" mass="30634">MLGLLAAGLLFSFTGFSGFDILPKAIENFSQTNKRNQDQKERIISHFAVLSDTHSDTANTKKAVQKAKDLGADYMILLGDLTTVGTIKELTEQKKILDSSGLFYKTAIGDHDLWQSGKENFIKVFGPTYESFDRNGIHHVLLDTSDTNIGVGKEQLNWLKNDLIKNKDKPILVFMQLSLYHPTNPRTIWEKNGVNPPIKKEAEEVIKMIGEAAVKGVFAGDHHFSSSYSEPTTGIRMRVVGAVTGDRNLQTPRFDLVSVFEDGNFEIKEIELED</sequence>
<dbReference type="PANTHER" id="PTHR43143">
    <property type="entry name" value="METALLOPHOSPHOESTERASE, CALCINEURIN SUPERFAMILY"/>
    <property type="match status" value="1"/>
</dbReference>
<evidence type="ECO:0000259" key="2">
    <source>
        <dbReference type="Pfam" id="PF12850"/>
    </source>
</evidence>
<dbReference type="InterPro" id="IPR051918">
    <property type="entry name" value="STPP_CPPED1"/>
</dbReference>
<dbReference type="PANTHER" id="PTHR43143:SF1">
    <property type="entry name" value="SERINE_THREONINE-PROTEIN PHOSPHATASE CPPED1"/>
    <property type="match status" value="1"/>
</dbReference>
<proteinExistence type="inferred from homology"/>
<organism evidence="3 4">
    <name type="scientific">Candidatus Woykebacteria bacterium RBG_16_39_9b</name>
    <dbReference type="NCBI Taxonomy" id="1802595"/>
    <lineage>
        <taxon>Bacteria</taxon>
        <taxon>Candidatus Woykeibacteriota</taxon>
    </lineage>
</organism>
<evidence type="ECO:0000313" key="4">
    <source>
        <dbReference type="Proteomes" id="UP000178162"/>
    </source>
</evidence>
<dbReference type="InterPro" id="IPR029052">
    <property type="entry name" value="Metallo-depent_PP-like"/>
</dbReference>
<name>A0A1G1WDQ2_9BACT</name>
<evidence type="ECO:0000256" key="1">
    <source>
        <dbReference type="ARBA" id="ARBA00008950"/>
    </source>
</evidence>
<reference evidence="3 4" key="1">
    <citation type="journal article" date="2016" name="Nat. Commun.">
        <title>Thousands of microbial genomes shed light on interconnected biogeochemical processes in an aquifer system.</title>
        <authorList>
            <person name="Anantharaman K."/>
            <person name="Brown C.T."/>
            <person name="Hug L.A."/>
            <person name="Sharon I."/>
            <person name="Castelle C.J."/>
            <person name="Probst A.J."/>
            <person name="Thomas B.C."/>
            <person name="Singh A."/>
            <person name="Wilkins M.J."/>
            <person name="Karaoz U."/>
            <person name="Brodie E.L."/>
            <person name="Williams K.H."/>
            <person name="Hubbard S.S."/>
            <person name="Banfield J.F."/>
        </authorList>
    </citation>
    <scope>NUCLEOTIDE SEQUENCE [LARGE SCALE GENOMIC DNA]</scope>
</reference>
<gene>
    <name evidence="3" type="ORF">A2134_00225</name>
</gene>
<comment type="similarity">
    <text evidence="1">Belongs to the metallophosphoesterase superfamily. YfcE family.</text>
</comment>
<dbReference type="Proteomes" id="UP000178162">
    <property type="component" value="Unassembled WGS sequence"/>
</dbReference>
<comment type="caution">
    <text evidence="3">The sequence shown here is derived from an EMBL/GenBank/DDBJ whole genome shotgun (WGS) entry which is preliminary data.</text>
</comment>
<dbReference type="SUPFAM" id="SSF56300">
    <property type="entry name" value="Metallo-dependent phosphatases"/>
    <property type="match status" value="1"/>
</dbReference>
<dbReference type="AlphaFoldDB" id="A0A1G1WDQ2"/>
<protein>
    <recommendedName>
        <fullName evidence="2">Calcineurin-like phosphoesterase domain-containing protein</fullName>
    </recommendedName>
</protein>
<dbReference type="Pfam" id="PF12850">
    <property type="entry name" value="Metallophos_2"/>
    <property type="match status" value="1"/>
</dbReference>
<dbReference type="EMBL" id="MHCR01000007">
    <property type="protein sequence ID" value="OGY25826.1"/>
    <property type="molecule type" value="Genomic_DNA"/>
</dbReference>